<dbReference type="InterPro" id="IPR036388">
    <property type="entry name" value="WH-like_DNA-bd_sf"/>
</dbReference>
<dbReference type="PROSITE" id="PS00622">
    <property type="entry name" value="HTH_LUXR_1"/>
    <property type="match status" value="1"/>
</dbReference>
<dbReference type="Proteomes" id="UP000198878">
    <property type="component" value="Unassembled WGS sequence"/>
</dbReference>
<dbReference type="RefSeq" id="WP_086677966.1">
    <property type="nucleotide sequence ID" value="NZ_FNUJ01000021.1"/>
</dbReference>
<dbReference type="SMART" id="SM00421">
    <property type="entry name" value="HTH_LUXR"/>
    <property type="match status" value="1"/>
</dbReference>
<dbReference type="OrthoDB" id="4811808at2"/>
<dbReference type="Pfam" id="PF00196">
    <property type="entry name" value="GerE"/>
    <property type="match status" value="1"/>
</dbReference>
<dbReference type="SUPFAM" id="SSF46894">
    <property type="entry name" value="C-terminal effector domain of the bipartite response regulators"/>
    <property type="match status" value="1"/>
</dbReference>
<evidence type="ECO:0000313" key="6">
    <source>
        <dbReference type="Proteomes" id="UP000198878"/>
    </source>
</evidence>
<keyword evidence="2" id="KW-0238">DNA-binding</keyword>
<keyword evidence="6" id="KW-1185">Reference proteome</keyword>
<dbReference type="EMBL" id="FNUJ01000021">
    <property type="protein sequence ID" value="SEF38445.1"/>
    <property type="molecule type" value="Genomic_DNA"/>
</dbReference>
<dbReference type="GO" id="GO:0003677">
    <property type="term" value="F:DNA binding"/>
    <property type="evidence" value="ECO:0007669"/>
    <property type="project" value="UniProtKB-KW"/>
</dbReference>
<sequence length="792" mass="82759">MEELLSSRLREVLAGIDARPGDPLRLVLTGAHGHGKSTVLNAIGRHYRAAGVPVIGREDLTVATPATDAAVVLDDADTLAGEDLRTLVAGAPRLVLTHTRGAAGSIVTMLAGAPAQYLRLEPWSPGDVVRFSGDVLGRPLTWERAVSVQRATAGVPRLVARCLRVPVVEELIDQLRAELDGLGEPGLTYLVAAAAGGRSDLELLAVALDRPRDDVSAVVEQVRAAGLLADDDAVPPIVARAVQDHTGVDHRLTVLVRMLEAQLGAGRPVLAIARQLLRLGAAGGVVRAGFEAAAAEAAVGDPALAFDLYAAAAHAGSSRIRLAPDWARAAVLSGRLDTALRLGDELLNTAEPEARTRGALVAGTVIARRGDLARGAELLRWSADPGAARLADLAAIALGETVDDVPDVAAGPVPAYGHVAARLLTGIRESVAGRPEAALTTLLSAADSAAATGTGDLLPDTPAALTALVALHTAEFDLAHGVLERAGGGERHTLLLGWTAMLQGDLATAEARRTEVRRSDVRLGPRDELFLHGLELGLARRGGTPENVREHWRAAYEAMMRQPVDLFALLPLGEVLVAAARIEEGYRVSVHRDRAFAVLDRHGSPVVWSAWLHWAAFHAAIVGGDGDTARKALRPLAGTSEPGRLAPAFAAAGSQWLAVLDGSVDVEAILAAARLLNRAGLRWDAARLAGQAAVRATDRAAMVTLLRAAKQFPVGSTVAAAPAAAEPPALTPRERDIGRLVVAGHTYKEIGEQLHISAKTVEHHVARIRAKLGVSDRRTLATLLGGILGEAS</sequence>
<dbReference type="STRING" id="218821.SAMN05421837_12176"/>
<organism evidence="5 6">
    <name type="scientific">Amycolatopsis pretoriensis</name>
    <dbReference type="NCBI Taxonomy" id="218821"/>
    <lineage>
        <taxon>Bacteria</taxon>
        <taxon>Bacillati</taxon>
        <taxon>Actinomycetota</taxon>
        <taxon>Actinomycetes</taxon>
        <taxon>Pseudonocardiales</taxon>
        <taxon>Pseudonocardiaceae</taxon>
        <taxon>Amycolatopsis</taxon>
    </lineage>
</organism>
<dbReference type="InterPro" id="IPR000792">
    <property type="entry name" value="Tscrpt_reg_LuxR_C"/>
</dbReference>
<dbReference type="PANTHER" id="PTHR44688:SF16">
    <property type="entry name" value="DNA-BINDING TRANSCRIPTIONAL ACTIVATOR DEVR_DOSR"/>
    <property type="match status" value="1"/>
</dbReference>
<dbReference type="CDD" id="cd06170">
    <property type="entry name" value="LuxR_C_like"/>
    <property type="match status" value="1"/>
</dbReference>
<dbReference type="Gene3D" id="1.10.10.10">
    <property type="entry name" value="Winged helix-like DNA-binding domain superfamily/Winged helix DNA-binding domain"/>
    <property type="match status" value="1"/>
</dbReference>
<dbReference type="GO" id="GO:0006355">
    <property type="term" value="P:regulation of DNA-templated transcription"/>
    <property type="evidence" value="ECO:0007669"/>
    <property type="project" value="InterPro"/>
</dbReference>
<protein>
    <submittedName>
        <fullName evidence="5">Regulatory protein, luxR family</fullName>
    </submittedName>
</protein>
<dbReference type="InterPro" id="IPR016032">
    <property type="entry name" value="Sig_transdc_resp-reg_C-effctor"/>
</dbReference>
<evidence type="ECO:0000313" key="5">
    <source>
        <dbReference type="EMBL" id="SEF38445.1"/>
    </source>
</evidence>
<dbReference type="AlphaFoldDB" id="A0A1H5RJB3"/>
<dbReference type="PANTHER" id="PTHR44688">
    <property type="entry name" value="DNA-BINDING TRANSCRIPTIONAL ACTIVATOR DEVR_DOSR"/>
    <property type="match status" value="1"/>
</dbReference>
<reference evidence="6" key="1">
    <citation type="submission" date="2016-10" db="EMBL/GenBank/DDBJ databases">
        <authorList>
            <person name="Varghese N."/>
            <person name="Submissions S."/>
        </authorList>
    </citation>
    <scope>NUCLEOTIDE SEQUENCE [LARGE SCALE GENOMIC DNA]</scope>
    <source>
        <strain evidence="6">DSM 44654</strain>
    </source>
</reference>
<evidence type="ECO:0000256" key="2">
    <source>
        <dbReference type="ARBA" id="ARBA00023125"/>
    </source>
</evidence>
<gene>
    <name evidence="5" type="ORF">SAMN05421837_12176</name>
</gene>
<proteinExistence type="predicted"/>
<dbReference type="PRINTS" id="PR00038">
    <property type="entry name" value="HTHLUXR"/>
</dbReference>
<dbReference type="InterPro" id="IPR027417">
    <property type="entry name" value="P-loop_NTPase"/>
</dbReference>
<evidence type="ECO:0000256" key="1">
    <source>
        <dbReference type="ARBA" id="ARBA00023015"/>
    </source>
</evidence>
<keyword evidence="3" id="KW-0804">Transcription</keyword>
<keyword evidence="1" id="KW-0805">Transcription regulation</keyword>
<feature type="domain" description="HTH luxR-type" evidence="4">
    <location>
        <begin position="723"/>
        <end position="788"/>
    </location>
</feature>
<dbReference type="PROSITE" id="PS50043">
    <property type="entry name" value="HTH_LUXR_2"/>
    <property type="match status" value="1"/>
</dbReference>
<evidence type="ECO:0000256" key="3">
    <source>
        <dbReference type="ARBA" id="ARBA00023163"/>
    </source>
</evidence>
<name>A0A1H5RJB3_9PSEU</name>
<evidence type="ECO:0000259" key="4">
    <source>
        <dbReference type="PROSITE" id="PS50043"/>
    </source>
</evidence>
<dbReference type="SUPFAM" id="SSF52540">
    <property type="entry name" value="P-loop containing nucleoside triphosphate hydrolases"/>
    <property type="match status" value="1"/>
</dbReference>
<accession>A0A1H5RJB3</accession>